<gene>
    <name evidence="3" type="ORF">CVIRNUC_001843</name>
</gene>
<dbReference type="Proteomes" id="UP001314263">
    <property type="component" value="Unassembled WGS sequence"/>
</dbReference>
<keyword evidence="4" id="KW-1185">Reference proteome</keyword>
<evidence type="ECO:0008006" key="5">
    <source>
        <dbReference type="Google" id="ProtNLM"/>
    </source>
</evidence>
<evidence type="ECO:0000313" key="3">
    <source>
        <dbReference type="EMBL" id="CAK0748573.1"/>
    </source>
</evidence>
<evidence type="ECO:0000256" key="1">
    <source>
        <dbReference type="SAM" id="MobiDB-lite"/>
    </source>
</evidence>
<accession>A0AAV1HW04</accession>
<keyword evidence="2" id="KW-0732">Signal</keyword>
<comment type="caution">
    <text evidence="3">The sequence shown here is derived from an EMBL/GenBank/DDBJ whole genome shotgun (WGS) entry which is preliminary data.</text>
</comment>
<organism evidence="3 4">
    <name type="scientific">Coccomyxa viridis</name>
    <dbReference type="NCBI Taxonomy" id="1274662"/>
    <lineage>
        <taxon>Eukaryota</taxon>
        <taxon>Viridiplantae</taxon>
        <taxon>Chlorophyta</taxon>
        <taxon>core chlorophytes</taxon>
        <taxon>Trebouxiophyceae</taxon>
        <taxon>Trebouxiophyceae incertae sedis</taxon>
        <taxon>Coccomyxaceae</taxon>
        <taxon>Coccomyxa</taxon>
    </lineage>
</organism>
<feature type="chain" id="PRO_5043953941" description="Extracellular protein" evidence="2">
    <location>
        <begin position="33"/>
        <end position="347"/>
    </location>
</feature>
<evidence type="ECO:0000313" key="4">
    <source>
        <dbReference type="Proteomes" id="UP001314263"/>
    </source>
</evidence>
<evidence type="ECO:0000256" key="2">
    <source>
        <dbReference type="SAM" id="SignalP"/>
    </source>
</evidence>
<name>A0AAV1HW04_9CHLO</name>
<protein>
    <recommendedName>
        <fullName evidence="5">Extracellular protein</fullName>
    </recommendedName>
</protein>
<feature type="region of interest" description="Disordered" evidence="1">
    <location>
        <begin position="115"/>
        <end position="199"/>
    </location>
</feature>
<feature type="compositionally biased region" description="Low complexity" evidence="1">
    <location>
        <begin position="182"/>
        <end position="199"/>
    </location>
</feature>
<dbReference type="AlphaFoldDB" id="A0AAV1HW04"/>
<proteinExistence type="predicted"/>
<feature type="compositionally biased region" description="Low complexity" evidence="1">
    <location>
        <begin position="48"/>
        <end position="85"/>
    </location>
</feature>
<feature type="region of interest" description="Disordered" evidence="1">
    <location>
        <begin position="39"/>
        <end position="85"/>
    </location>
</feature>
<dbReference type="PROSITE" id="PS51257">
    <property type="entry name" value="PROKAR_LIPOPROTEIN"/>
    <property type="match status" value="1"/>
</dbReference>
<sequence>MRIVPMRCCAHKHARLPTVVLAAVLLVSCVSSRVLHQSSGNTADQLVSDGSDSPPAQSASSSESAASSTPSTAAAVASPDAGVPPSQQVRLRWANQVEALPPAYQAAGAGVLNDILGPSGDQSSGAGVQDMSSGEQQQPWYTASPAVAPFPSDAAATESMPAASPADYQWAEASSPPPQETPMPTTVPMATPQPAAGPLLPLLGGESAAAPVLAPGQAPALTPEVAPAPSPEPSLNAACAENGTNNAMGLSVCRFMTAFLSQQSRTRTCGRYLPRCAPSPGEAPTQSMASAVEPVAVPAPAPATRSNNTTDVGMLLQPILAGVEGILGGQPAGNSTASSGGIAGLFG</sequence>
<feature type="signal peptide" evidence="2">
    <location>
        <begin position="1"/>
        <end position="32"/>
    </location>
</feature>
<reference evidence="3 4" key="1">
    <citation type="submission" date="2023-10" db="EMBL/GenBank/DDBJ databases">
        <authorList>
            <person name="Maclean D."/>
            <person name="Macfadyen A."/>
        </authorList>
    </citation>
    <scope>NUCLEOTIDE SEQUENCE [LARGE SCALE GENOMIC DNA]</scope>
</reference>
<feature type="compositionally biased region" description="Polar residues" evidence="1">
    <location>
        <begin position="120"/>
        <end position="141"/>
    </location>
</feature>
<dbReference type="EMBL" id="CAUYUE010000003">
    <property type="protein sequence ID" value="CAK0748573.1"/>
    <property type="molecule type" value="Genomic_DNA"/>
</dbReference>